<evidence type="ECO:0000313" key="2">
    <source>
        <dbReference type="Proteomes" id="UP001054837"/>
    </source>
</evidence>
<accession>A0AAV4SPE3</accession>
<keyword evidence="2" id="KW-1185">Reference proteome</keyword>
<gene>
    <name evidence="1" type="ORF">CDAR_4521</name>
</gene>
<sequence length="84" mass="9549">MGGAPSEKDILARRIQMKYRQSWKERFRMRRVLCSGHPFSRFPDTFVISIGILNLLVRHLAINLSGMEGGDGGVQKKGMDSWGR</sequence>
<proteinExistence type="predicted"/>
<name>A0AAV4SPE3_9ARAC</name>
<dbReference type="AlphaFoldDB" id="A0AAV4SPE3"/>
<comment type="caution">
    <text evidence="1">The sequence shown here is derived from an EMBL/GenBank/DDBJ whole genome shotgun (WGS) entry which is preliminary data.</text>
</comment>
<reference evidence="1 2" key="1">
    <citation type="submission" date="2021-06" db="EMBL/GenBank/DDBJ databases">
        <title>Caerostris darwini draft genome.</title>
        <authorList>
            <person name="Kono N."/>
            <person name="Arakawa K."/>
        </authorList>
    </citation>
    <scope>NUCLEOTIDE SEQUENCE [LARGE SCALE GENOMIC DNA]</scope>
</reference>
<dbReference type="EMBL" id="BPLQ01008094">
    <property type="protein sequence ID" value="GIY34736.1"/>
    <property type="molecule type" value="Genomic_DNA"/>
</dbReference>
<protein>
    <submittedName>
        <fullName evidence="1">Uncharacterized protein</fullName>
    </submittedName>
</protein>
<organism evidence="1 2">
    <name type="scientific">Caerostris darwini</name>
    <dbReference type="NCBI Taxonomy" id="1538125"/>
    <lineage>
        <taxon>Eukaryota</taxon>
        <taxon>Metazoa</taxon>
        <taxon>Ecdysozoa</taxon>
        <taxon>Arthropoda</taxon>
        <taxon>Chelicerata</taxon>
        <taxon>Arachnida</taxon>
        <taxon>Araneae</taxon>
        <taxon>Araneomorphae</taxon>
        <taxon>Entelegynae</taxon>
        <taxon>Araneoidea</taxon>
        <taxon>Araneidae</taxon>
        <taxon>Caerostris</taxon>
    </lineage>
</organism>
<dbReference type="Proteomes" id="UP001054837">
    <property type="component" value="Unassembled WGS sequence"/>
</dbReference>
<evidence type="ECO:0000313" key="1">
    <source>
        <dbReference type="EMBL" id="GIY34736.1"/>
    </source>
</evidence>